<accession>A0AAV7L7U8</accession>
<organism evidence="1 2">
    <name type="scientific">Pleurodeles waltl</name>
    <name type="common">Iberian ribbed newt</name>
    <dbReference type="NCBI Taxonomy" id="8319"/>
    <lineage>
        <taxon>Eukaryota</taxon>
        <taxon>Metazoa</taxon>
        <taxon>Chordata</taxon>
        <taxon>Craniata</taxon>
        <taxon>Vertebrata</taxon>
        <taxon>Euteleostomi</taxon>
        <taxon>Amphibia</taxon>
        <taxon>Batrachia</taxon>
        <taxon>Caudata</taxon>
        <taxon>Salamandroidea</taxon>
        <taxon>Salamandridae</taxon>
        <taxon>Pleurodelinae</taxon>
        <taxon>Pleurodeles</taxon>
    </lineage>
</organism>
<protein>
    <submittedName>
        <fullName evidence="1">Uncharacterized protein</fullName>
    </submittedName>
</protein>
<dbReference type="Proteomes" id="UP001066276">
    <property type="component" value="Chromosome 11"/>
</dbReference>
<gene>
    <name evidence="1" type="ORF">NDU88_000876</name>
</gene>
<name>A0AAV7L7U8_PLEWA</name>
<comment type="caution">
    <text evidence="1">The sequence shown here is derived from an EMBL/GenBank/DDBJ whole genome shotgun (WGS) entry which is preliminary data.</text>
</comment>
<reference evidence="1" key="1">
    <citation type="journal article" date="2022" name="bioRxiv">
        <title>Sequencing and chromosome-scale assembly of the giantPleurodeles waltlgenome.</title>
        <authorList>
            <person name="Brown T."/>
            <person name="Elewa A."/>
            <person name="Iarovenko S."/>
            <person name="Subramanian E."/>
            <person name="Araus A.J."/>
            <person name="Petzold A."/>
            <person name="Susuki M."/>
            <person name="Suzuki K.-i.T."/>
            <person name="Hayashi T."/>
            <person name="Toyoda A."/>
            <person name="Oliveira C."/>
            <person name="Osipova E."/>
            <person name="Leigh N.D."/>
            <person name="Simon A."/>
            <person name="Yun M.H."/>
        </authorList>
    </citation>
    <scope>NUCLEOTIDE SEQUENCE</scope>
    <source>
        <strain evidence="1">20211129_DDA</strain>
        <tissue evidence="1">Liver</tissue>
    </source>
</reference>
<keyword evidence="2" id="KW-1185">Reference proteome</keyword>
<dbReference type="EMBL" id="JANPWB010000015">
    <property type="protein sequence ID" value="KAJ1087711.1"/>
    <property type="molecule type" value="Genomic_DNA"/>
</dbReference>
<dbReference type="AlphaFoldDB" id="A0AAV7L7U8"/>
<evidence type="ECO:0000313" key="2">
    <source>
        <dbReference type="Proteomes" id="UP001066276"/>
    </source>
</evidence>
<proteinExistence type="predicted"/>
<evidence type="ECO:0000313" key="1">
    <source>
        <dbReference type="EMBL" id="KAJ1087711.1"/>
    </source>
</evidence>
<sequence>MGTGRGAEPCTCGPFLGGVTAPQRSGDKRGAGGLGHLWAGDPRTRSLISRLFSRYRLHTWYLRYTKCLLVRPVHGVQKWDPCCCGTRDIGTKKGANVKPYAVRQSTCHRARWDKARAEQGVSARHCTRFTTNVSQGHFRGTSRYISVLRPFPSCSLPFFAGVSVSLLRCCCKRQIKSFWVQLLMRCTEENGSMFAYEKPCNRKTFHPGYKWHQPPLLSESQINITHCGKKAKLYDGATRANQAQLILSGC</sequence>